<gene>
    <name evidence="1" type="ORF">ACI6Q5_00370</name>
    <name evidence="2" type="ORF">XcodCFBP4690_07125</name>
</gene>
<dbReference type="RefSeq" id="WP_104540294.1">
    <property type="nucleotide sequence ID" value="NZ_JBJGBS010000001.1"/>
</dbReference>
<organism evidence="2 3">
    <name type="scientific">Xanthomonas codiaei</name>
    <dbReference type="NCBI Taxonomy" id="56463"/>
    <lineage>
        <taxon>Bacteria</taxon>
        <taxon>Pseudomonadati</taxon>
        <taxon>Pseudomonadota</taxon>
        <taxon>Gammaproteobacteria</taxon>
        <taxon>Lysobacterales</taxon>
        <taxon>Lysobacteraceae</taxon>
        <taxon>Xanthomonas</taxon>
    </lineage>
</organism>
<name>A0A2S7CTW7_9XANT</name>
<dbReference type="Proteomes" id="UP000237872">
    <property type="component" value="Unassembled WGS sequence"/>
</dbReference>
<accession>A0A2S7CTW7</accession>
<comment type="caution">
    <text evidence="2">The sequence shown here is derived from an EMBL/GenBank/DDBJ whole genome shotgun (WGS) entry which is preliminary data.</text>
</comment>
<protein>
    <submittedName>
        <fullName evidence="1">DUF1684 domain-containing protein</fullName>
    </submittedName>
</protein>
<evidence type="ECO:0000313" key="4">
    <source>
        <dbReference type="Proteomes" id="UP001637990"/>
    </source>
</evidence>
<dbReference type="OrthoDB" id="5493262at2"/>
<evidence type="ECO:0000313" key="3">
    <source>
        <dbReference type="Proteomes" id="UP000237872"/>
    </source>
</evidence>
<dbReference type="PANTHER" id="PTHR41913">
    <property type="entry name" value="DUF1684 DOMAIN-CONTAINING PROTEIN"/>
    <property type="match status" value="1"/>
</dbReference>
<dbReference type="Pfam" id="PF07920">
    <property type="entry name" value="DUF1684"/>
    <property type="match status" value="1"/>
</dbReference>
<dbReference type="InterPro" id="IPR012467">
    <property type="entry name" value="DUF1684"/>
</dbReference>
<keyword evidence="4" id="KW-1185">Reference proteome</keyword>
<reference evidence="2 3" key="1">
    <citation type="submission" date="2016-08" db="EMBL/GenBank/DDBJ databases">
        <authorList>
            <person name="Seilhamer J.J."/>
        </authorList>
    </citation>
    <scope>NUCLEOTIDE SEQUENCE [LARGE SCALE GENOMIC DNA]</scope>
    <source>
        <strain evidence="2 3">CFBP4690</strain>
    </source>
</reference>
<evidence type="ECO:0000313" key="2">
    <source>
        <dbReference type="EMBL" id="PPU64960.1"/>
    </source>
</evidence>
<sequence length="313" mass="33826">MAVQGEKGRLLVLLAATTLALLGCGRNAPPAAAPVVLDKAFLADTAAWRESRLEELRAPDGWTSLVGLHWLTLKAHYIGRSADSGIRLAVGPPKMGMVSTEGTTVWFVPERGAALTVDGKPLTGRIRFQSDRDPQPTLIRFDDGKGVLSLIHRGDRYALRVKHADAPSRTAFTGLDDWPVDPSWRISARYVPNDVGKTLPIVDIVGITTAQANAGAIEFERDGKTYRLETIGEPGRPGFVVFADRTSGHGSYPAGRFLDLEVPDASGHVVVDFNRAYNPPCAFTPFATCPLPPPENRIDLAVTAGEKTYKVPH</sequence>
<dbReference type="EMBL" id="MDEC01000007">
    <property type="protein sequence ID" value="PPU64960.1"/>
    <property type="molecule type" value="Genomic_DNA"/>
</dbReference>
<proteinExistence type="predicted"/>
<dbReference type="PANTHER" id="PTHR41913:SF1">
    <property type="entry name" value="DUF1684 DOMAIN-CONTAINING PROTEIN"/>
    <property type="match status" value="1"/>
</dbReference>
<dbReference type="Proteomes" id="UP001637990">
    <property type="component" value="Unassembled WGS sequence"/>
</dbReference>
<evidence type="ECO:0000313" key="1">
    <source>
        <dbReference type="EMBL" id="MFO3703458.1"/>
    </source>
</evidence>
<reference evidence="1 4" key="2">
    <citation type="submission" date="2024-11" db="EMBL/GenBank/DDBJ databases">
        <title>Genome sequencing of Xanthomonas codiaei.</title>
        <authorList>
            <person name="Studholme D.J."/>
        </authorList>
    </citation>
    <scope>NUCLEOTIDE SEQUENCE [LARGE SCALE GENOMIC DNA]</scope>
    <source>
        <strain evidence="1 4">NCPPB 4350</strain>
    </source>
</reference>
<dbReference type="PROSITE" id="PS51257">
    <property type="entry name" value="PROKAR_LIPOPROTEIN"/>
    <property type="match status" value="1"/>
</dbReference>
<dbReference type="EMBL" id="JBJGBS010000001">
    <property type="protein sequence ID" value="MFO3703458.1"/>
    <property type="molecule type" value="Genomic_DNA"/>
</dbReference>
<dbReference type="AlphaFoldDB" id="A0A2S7CTW7"/>